<protein>
    <submittedName>
        <fullName evidence="2">Uncharacterized protein</fullName>
    </submittedName>
</protein>
<dbReference type="STRING" id="4155.A0A022RR68"/>
<dbReference type="AlphaFoldDB" id="A0A022RR68"/>
<proteinExistence type="predicted"/>
<keyword evidence="3" id="KW-1185">Reference proteome</keyword>
<feature type="transmembrane region" description="Helical" evidence="1">
    <location>
        <begin position="292"/>
        <end position="316"/>
    </location>
</feature>
<name>A0A022RR68_ERYGU</name>
<evidence type="ECO:0000313" key="3">
    <source>
        <dbReference type="Proteomes" id="UP000030748"/>
    </source>
</evidence>
<dbReference type="PANTHER" id="PTHR33133:SF1">
    <property type="entry name" value="EXPRESSED PROTEIN-RELATED"/>
    <property type="match status" value="1"/>
</dbReference>
<dbReference type="Proteomes" id="UP000030748">
    <property type="component" value="Unassembled WGS sequence"/>
</dbReference>
<keyword evidence="1" id="KW-1133">Transmembrane helix</keyword>
<reference evidence="2 3" key="1">
    <citation type="journal article" date="2013" name="Proc. Natl. Acad. Sci. U.S.A.">
        <title>Fine-scale variation in meiotic recombination in Mimulus inferred from population shotgun sequencing.</title>
        <authorList>
            <person name="Hellsten U."/>
            <person name="Wright K.M."/>
            <person name="Jenkins J."/>
            <person name="Shu S."/>
            <person name="Yuan Y."/>
            <person name="Wessler S.R."/>
            <person name="Schmutz J."/>
            <person name="Willis J.H."/>
            <person name="Rokhsar D.S."/>
        </authorList>
    </citation>
    <scope>NUCLEOTIDE SEQUENCE [LARGE SCALE GENOMIC DNA]</scope>
    <source>
        <strain evidence="3">cv. DUN x IM62</strain>
    </source>
</reference>
<feature type="transmembrane region" description="Helical" evidence="1">
    <location>
        <begin position="142"/>
        <end position="161"/>
    </location>
</feature>
<dbReference type="EMBL" id="KI630292">
    <property type="protein sequence ID" value="EYU42466.1"/>
    <property type="molecule type" value="Genomic_DNA"/>
</dbReference>
<feature type="transmembrane region" description="Helical" evidence="1">
    <location>
        <begin position="72"/>
        <end position="93"/>
    </location>
</feature>
<sequence>MDLSEIFGFLIILKETLKILPKNGKLVASIAFLSLLLPSVLFLSFVYFYQSLTAYVFASYTDPEYSDSDNHVVKYLALLLAVEIAFLLIFVIISSLSSTTTILVSAYSYTGKKLDPKDLFSSIKRTWKKPFSRRLYSSSSSLSSRFLSIAVVLAIFLVFMYPNFMTICAFVIFGVIVFIFQLYSSVVYVLSVVVSIVEDSSGVEALGKAEKLVKGGQRLHGFTLNLFFNLVAASFEDGGVGKGRKARYGGASASMDSCSTCSSILHVAVILISPGTYYYIDKLSVDNVTIYYGLFFLNLVSLLRILALIAYTVFYFRCKKRHDEEEEEEM</sequence>
<feature type="transmembrane region" description="Helical" evidence="1">
    <location>
        <begin position="263"/>
        <end position="280"/>
    </location>
</feature>
<accession>A0A022RR68</accession>
<evidence type="ECO:0000256" key="1">
    <source>
        <dbReference type="SAM" id="Phobius"/>
    </source>
</evidence>
<feature type="transmembrane region" description="Helical" evidence="1">
    <location>
        <begin position="167"/>
        <end position="190"/>
    </location>
</feature>
<keyword evidence="1" id="KW-0812">Transmembrane</keyword>
<organism evidence="2 3">
    <name type="scientific">Erythranthe guttata</name>
    <name type="common">Yellow monkey flower</name>
    <name type="synonym">Mimulus guttatus</name>
    <dbReference type="NCBI Taxonomy" id="4155"/>
    <lineage>
        <taxon>Eukaryota</taxon>
        <taxon>Viridiplantae</taxon>
        <taxon>Streptophyta</taxon>
        <taxon>Embryophyta</taxon>
        <taxon>Tracheophyta</taxon>
        <taxon>Spermatophyta</taxon>
        <taxon>Magnoliopsida</taxon>
        <taxon>eudicotyledons</taxon>
        <taxon>Gunneridae</taxon>
        <taxon>Pentapetalae</taxon>
        <taxon>asterids</taxon>
        <taxon>lamiids</taxon>
        <taxon>Lamiales</taxon>
        <taxon>Phrymaceae</taxon>
        <taxon>Erythranthe</taxon>
    </lineage>
</organism>
<gene>
    <name evidence="2" type="ORF">MIMGU_mgv1a024057mg</name>
</gene>
<keyword evidence="1" id="KW-0472">Membrane</keyword>
<evidence type="ECO:0000313" key="2">
    <source>
        <dbReference type="EMBL" id="EYU42466.1"/>
    </source>
</evidence>
<dbReference type="PANTHER" id="PTHR33133">
    <property type="entry name" value="OS08G0107100 PROTEIN-RELATED"/>
    <property type="match status" value="1"/>
</dbReference>
<feature type="transmembrane region" description="Helical" evidence="1">
    <location>
        <begin position="26"/>
        <end position="52"/>
    </location>
</feature>
<dbReference type="GO" id="GO:0016020">
    <property type="term" value="C:membrane"/>
    <property type="evidence" value="ECO:0000318"/>
    <property type="project" value="GO_Central"/>
</dbReference>